<keyword evidence="1" id="KW-1133">Transmembrane helix</keyword>
<keyword evidence="1" id="KW-0812">Transmembrane</keyword>
<dbReference type="STRING" id="1280949.HAD_01135"/>
<sequence length="174" mass="18463">MDISRVLLSPKGRIGPRDFLRGLILLTGAGLIIQVLTVVASIGAAILQYPMLWAYFCVFGKRLHDAGQTAWFNILILFGFVVVTSILNAVLLPILSPNMMPLMTQIQEIGLKDGFGGMLQAQQEHALQIARGTALTTLASFLIGSAGLALIGARLPSDPETNAHGPPTGSSDTP</sequence>
<evidence type="ECO:0000256" key="1">
    <source>
        <dbReference type="SAM" id="Phobius"/>
    </source>
</evidence>
<reference evidence="2 3" key="1">
    <citation type="journal article" date="2014" name="Antonie Van Leeuwenhoek">
        <title>Hyphomonas beringensis sp. nov. and Hyphomonas chukchiensis sp. nov., isolated from surface seawater of the Bering Sea and Chukchi Sea.</title>
        <authorList>
            <person name="Li C."/>
            <person name="Lai Q."/>
            <person name="Li G."/>
            <person name="Dong C."/>
            <person name="Wang J."/>
            <person name="Liao Y."/>
            <person name="Shao Z."/>
        </authorList>
    </citation>
    <scope>NUCLEOTIDE SEQUENCE [LARGE SCALE GENOMIC DNA]</scope>
    <source>
        <strain evidence="2 3">MHS-3</strain>
    </source>
</reference>
<dbReference type="EMBL" id="ARYH01000001">
    <property type="protein sequence ID" value="KCZ84240.1"/>
    <property type="molecule type" value="Genomic_DNA"/>
</dbReference>
<proteinExistence type="predicted"/>
<dbReference type="PATRIC" id="fig|1280949.3.peg.231"/>
<organism evidence="2 3">
    <name type="scientific">Hyphomonas adhaerens MHS-3</name>
    <dbReference type="NCBI Taxonomy" id="1280949"/>
    <lineage>
        <taxon>Bacteria</taxon>
        <taxon>Pseudomonadati</taxon>
        <taxon>Pseudomonadota</taxon>
        <taxon>Alphaproteobacteria</taxon>
        <taxon>Hyphomonadales</taxon>
        <taxon>Hyphomonadaceae</taxon>
        <taxon>Hyphomonas</taxon>
    </lineage>
</organism>
<dbReference type="AlphaFoldDB" id="A0A069E2G3"/>
<feature type="transmembrane region" description="Helical" evidence="1">
    <location>
        <begin position="20"/>
        <end position="50"/>
    </location>
</feature>
<keyword evidence="3" id="KW-1185">Reference proteome</keyword>
<dbReference type="Proteomes" id="UP000027446">
    <property type="component" value="Unassembled WGS sequence"/>
</dbReference>
<comment type="caution">
    <text evidence="2">The sequence shown here is derived from an EMBL/GenBank/DDBJ whole genome shotgun (WGS) entry which is preliminary data.</text>
</comment>
<keyword evidence="1" id="KW-0472">Membrane</keyword>
<accession>A0A069E2G3</accession>
<gene>
    <name evidence="2" type="ORF">HAD_01135</name>
</gene>
<dbReference type="eggNOG" id="COG3152">
    <property type="taxonomic scope" value="Bacteria"/>
</dbReference>
<evidence type="ECO:0000313" key="2">
    <source>
        <dbReference type="EMBL" id="KCZ84240.1"/>
    </source>
</evidence>
<feature type="transmembrane region" description="Helical" evidence="1">
    <location>
        <begin position="70"/>
        <end position="95"/>
    </location>
</feature>
<dbReference type="RefSeq" id="WP_035568820.1">
    <property type="nucleotide sequence ID" value="NZ_ARYH01000001.1"/>
</dbReference>
<dbReference type="OrthoDB" id="9812349at2"/>
<evidence type="ECO:0000313" key="3">
    <source>
        <dbReference type="Proteomes" id="UP000027446"/>
    </source>
</evidence>
<name>A0A069E2G3_9PROT</name>
<protein>
    <recommendedName>
        <fullName evidence="4">DUF805 domain-containing protein</fullName>
    </recommendedName>
</protein>
<evidence type="ECO:0008006" key="4">
    <source>
        <dbReference type="Google" id="ProtNLM"/>
    </source>
</evidence>